<dbReference type="Proteomes" id="UP000293547">
    <property type="component" value="Unassembled WGS sequence"/>
</dbReference>
<reference evidence="1 2" key="1">
    <citation type="journal article" date="2019" name="bioRxiv">
        <title>Genomics, evolutionary history and diagnostics of the Alternaria alternata species group including apple and Asian pear pathotypes.</title>
        <authorList>
            <person name="Armitage A.D."/>
            <person name="Cockerton H.M."/>
            <person name="Sreenivasaprasad S."/>
            <person name="Woodhall J.W."/>
            <person name="Lane C.R."/>
            <person name="Harrison R.J."/>
            <person name="Clarkson J.P."/>
        </authorList>
    </citation>
    <scope>NUCLEOTIDE SEQUENCE [LARGE SCALE GENOMIC DNA]</scope>
    <source>
        <strain evidence="1 2">FERA 650</strain>
    </source>
</reference>
<evidence type="ECO:0000313" key="2">
    <source>
        <dbReference type="Proteomes" id="UP000293547"/>
    </source>
</evidence>
<keyword evidence="2" id="KW-1185">Reference proteome</keyword>
<gene>
    <name evidence="1" type="ORF">AG0111_0g12852</name>
</gene>
<protein>
    <submittedName>
        <fullName evidence="1">Uncharacterized protein</fullName>
    </submittedName>
</protein>
<dbReference type="EMBL" id="PDWZ02000020">
    <property type="protein sequence ID" value="KAB2098923.1"/>
    <property type="molecule type" value="Genomic_DNA"/>
</dbReference>
<accession>A0ACB6F3B3</accession>
<organism evidence="1 2">
    <name type="scientific">Alternaria gaisen</name>
    <dbReference type="NCBI Taxonomy" id="167740"/>
    <lineage>
        <taxon>Eukaryota</taxon>
        <taxon>Fungi</taxon>
        <taxon>Dikarya</taxon>
        <taxon>Ascomycota</taxon>
        <taxon>Pezizomycotina</taxon>
        <taxon>Dothideomycetes</taxon>
        <taxon>Pleosporomycetidae</taxon>
        <taxon>Pleosporales</taxon>
        <taxon>Pleosporineae</taxon>
        <taxon>Pleosporaceae</taxon>
        <taxon>Alternaria</taxon>
        <taxon>Alternaria sect. Alternaria</taxon>
    </lineage>
</organism>
<comment type="caution">
    <text evidence="1">The sequence shown here is derived from an EMBL/GenBank/DDBJ whole genome shotgun (WGS) entry which is preliminary data.</text>
</comment>
<proteinExistence type="predicted"/>
<sequence>MDTRQTRHNTRSAGGRNDEVDQAQIPQPIDAGRRPEPSVLERQDERQSNASDSPPPRESTVTPEEGYSDPEGAILDAQLARLRTWKENQLKRLELARLQKLYDRVESGDIEALEEELRPESSARPAQSSSTSGLPRPEPPQVFSKTNRAQYNRWERDCESYFLRVPQSFTTEIQRVDFGAMYISEPLKTLWQAHKSAERHKSPTWTPMWVDLKAVMLNALGSPQERKQRAYDLLKHAHQRPSQNPTDLLDFMRPLWEELGSDRTLDVQVLEYTAALREDIRKSLLLLPIDRRSTLPQVEEHANLIFRQKNQAGEQRQQPSKKDGPRPTHDQDKSRGAGKTSRNAKRARVGYSNTKRGKIGRNDTVDKSVTCYGCGEPGHYKTDCPKADKADKSLKTTTTPKSGKDWGRRN</sequence>
<evidence type="ECO:0000313" key="1">
    <source>
        <dbReference type="EMBL" id="KAB2098923.1"/>
    </source>
</evidence>
<name>A0ACB6F3B3_9PLEO</name>